<dbReference type="Proteomes" id="UP000001695">
    <property type="component" value="Chromosome"/>
</dbReference>
<protein>
    <submittedName>
        <fullName evidence="6">Transcriptional regulator, LysR family</fullName>
        <ecNumber evidence="6">4.2.1.1</ecNumber>
    </submittedName>
</protein>
<evidence type="ECO:0000256" key="3">
    <source>
        <dbReference type="ARBA" id="ARBA00023125"/>
    </source>
</evidence>
<dbReference type="GO" id="GO:0004089">
    <property type="term" value="F:carbonate dehydratase activity"/>
    <property type="evidence" value="ECO:0007669"/>
    <property type="project" value="UniProtKB-EC"/>
</dbReference>
<dbReference type="InterPro" id="IPR036390">
    <property type="entry name" value="WH_DNA-bd_sf"/>
</dbReference>
<dbReference type="AlphaFoldDB" id="B2IH27"/>
<dbReference type="Gene3D" id="3.40.190.290">
    <property type="match status" value="1"/>
</dbReference>
<name>B2IH27_BEII9</name>
<evidence type="ECO:0000313" key="7">
    <source>
        <dbReference type="Proteomes" id="UP000001695"/>
    </source>
</evidence>
<dbReference type="InterPro" id="IPR058163">
    <property type="entry name" value="LysR-type_TF_proteobact-type"/>
</dbReference>
<keyword evidence="3" id="KW-0238">DNA-binding</keyword>
<feature type="domain" description="HTH lysR-type" evidence="5">
    <location>
        <begin position="12"/>
        <end position="69"/>
    </location>
</feature>
<keyword evidence="6" id="KW-0456">Lyase</keyword>
<evidence type="ECO:0000256" key="4">
    <source>
        <dbReference type="ARBA" id="ARBA00023163"/>
    </source>
</evidence>
<dbReference type="InterPro" id="IPR036388">
    <property type="entry name" value="WH-like_DNA-bd_sf"/>
</dbReference>
<dbReference type="InterPro" id="IPR000847">
    <property type="entry name" value="LysR_HTH_N"/>
</dbReference>
<gene>
    <name evidence="6" type="ordered locus">Bind_0791</name>
</gene>
<keyword evidence="2" id="KW-0805">Transcription regulation</keyword>
<dbReference type="Pfam" id="PF00126">
    <property type="entry name" value="HTH_1"/>
    <property type="match status" value="1"/>
</dbReference>
<keyword evidence="7" id="KW-1185">Reference proteome</keyword>
<reference evidence="7" key="1">
    <citation type="submission" date="2008-03" db="EMBL/GenBank/DDBJ databases">
        <title>Complete sequence of chromosome of Beijerinckia indica subsp. indica ATCC 9039.</title>
        <authorList>
            <consortium name="US DOE Joint Genome Institute"/>
            <person name="Copeland A."/>
            <person name="Lucas S."/>
            <person name="Lapidus A."/>
            <person name="Glavina del Rio T."/>
            <person name="Dalin E."/>
            <person name="Tice H."/>
            <person name="Bruce D."/>
            <person name="Goodwin L."/>
            <person name="Pitluck S."/>
            <person name="LaButti K."/>
            <person name="Schmutz J."/>
            <person name="Larimer F."/>
            <person name="Land M."/>
            <person name="Hauser L."/>
            <person name="Kyrpides N."/>
            <person name="Mikhailova N."/>
            <person name="Dunfield P.F."/>
            <person name="Dedysh S.N."/>
            <person name="Liesack W."/>
            <person name="Saw J.H."/>
            <person name="Alam M."/>
            <person name="Chen Y."/>
            <person name="Murrell J.C."/>
            <person name="Richardson P."/>
        </authorList>
    </citation>
    <scope>NUCLEOTIDE SEQUENCE [LARGE SCALE GENOMIC DNA]</scope>
    <source>
        <strain evidence="7">ATCC 9039 / DSM 1715 / NCIMB 8712</strain>
    </source>
</reference>
<dbReference type="InterPro" id="IPR005119">
    <property type="entry name" value="LysR_subst-bd"/>
</dbReference>
<keyword evidence="4" id="KW-0804">Transcription</keyword>
<dbReference type="EC" id="4.2.1.1" evidence="6"/>
<sequence length="314" mass="34915">MVCCDICKNMGHDFLDMLVFVRIIEAGSLSGAARELDLSLAVVSRRLARLEERLGVRLINRTTRTLAPTEEGAAFHARCARILADLDEAEQEVTQGRDVATGLLRLTSPVAFGQRWLAPLLHDFQALHPRLQIYLDASDTVMNLVESGYDLAIRLGGLSDSSLIARQIAPDYRVICAAPSYLARRGRPHTIEDLAQHDCIIHGRPPMDHWTFADGRTIKVRGTLASNHGALAQSWALQGAGLVLKSMWDVRDDVIAGRLEIVLPNFPLPMTPIHAVYPHSRYAAARVRLCVDYLIERLRREVDALQPDSADAYR</sequence>
<comment type="similarity">
    <text evidence="1">Belongs to the LysR transcriptional regulatory family.</text>
</comment>
<dbReference type="FunFam" id="3.40.190.290:FF:000001">
    <property type="entry name" value="Transcriptional regulator, LysR family"/>
    <property type="match status" value="1"/>
</dbReference>
<dbReference type="STRING" id="395963.Bind_0791"/>
<evidence type="ECO:0000313" key="6">
    <source>
        <dbReference type="EMBL" id="ACB94441.1"/>
    </source>
</evidence>
<dbReference type="SUPFAM" id="SSF46785">
    <property type="entry name" value="Winged helix' DNA-binding domain"/>
    <property type="match status" value="1"/>
</dbReference>
<evidence type="ECO:0000259" key="5">
    <source>
        <dbReference type="PROSITE" id="PS50931"/>
    </source>
</evidence>
<dbReference type="PANTHER" id="PTHR30537:SF5">
    <property type="entry name" value="HTH-TYPE TRANSCRIPTIONAL ACTIVATOR TTDR-RELATED"/>
    <property type="match status" value="1"/>
</dbReference>
<dbReference type="GO" id="GO:0003700">
    <property type="term" value="F:DNA-binding transcription factor activity"/>
    <property type="evidence" value="ECO:0007669"/>
    <property type="project" value="InterPro"/>
</dbReference>
<reference evidence="6 7" key="2">
    <citation type="journal article" date="2010" name="J. Bacteriol.">
        <title>Complete genome sequence of Beijerinckia indica subsp. indica.</title>
        <authorList>
            <person name="Tamas I."/>
            <person name="Dedysh S.N."/>
            <person name="Liesack W."/>
            <person name="Stott M.B."/>
            <person name="Alam M."/>
            <person name="Murrell J.C."/>
            <person name="Dunfield P.F."/>
        </authorList>
    </citation>
    <scope>NUCLEOTIDE SEQUENCE [LARGE SCALE GENOMIC DNA]</scope>
    <source>
        <strain evidence="7">ATCC 9039 / DSM 1715 / NCIMB 8712</strain>
    </source>
</reference>
<dbReference type="KEGG" id="bid:Bind_0791"/>
<dbReference type="HOGENOM" id="CLU_039613_16_4_5"/>
<dbReference type="CDD" id="cd08422">
    <property type="entry name" value="PBP2_CrgA_like"/>
    <property type="match status" value="1"/>
</dbReference>
<proteinExistence type="inferred from homology"/>
<dbReference type="EMBL" id="CP001016">
    <property type="protein sequence ID" value="ACB94441.1"/>
    <property type="molecule type" value="Genomic_DNA"/>
</dbReference>
<dbReference type="SUPFAM" id="SSF53850">
    <property type="entry name" value="Periplasmic binding protein-like II"/>
    <property type="match status" value="1"/>
</dbReference>
<dbReference type="PANTHER" id="PTHR30537">
    <property type="entry name" value="HTH-TYPE TRANSCRIPTIONAL REGULATOR"/>
    <property type="match status" value="1"/>
</dbReference>
<evidence type="ECO:0000256" key="1">
    <source>
        <dbReference type="ARBA" id="ARBA00009437"/>
    </source>
</evidence>
<dbReference type="FunFam" id="1.10.10.10:FF:000001">
    <property type="entry name" value="LysR family transcriptional regulator"/>
    <property type="match status" value="1"/>
</dbReference>
<organism evidence="6 7">
    <name type="scientific">Beijerinckia indica subsp. indica (strain ATCC 9039 / DSM 1715 / NCIMB 8712)</name>
    <dbReference type="NCBI Taxonomy" id="395963"/>
    <lineage>
        <taxon>Bacteria</taxon>
        <taxon>Pseudomonadati</taxon>
        <taxon>Pseudomonadota</taxon>
        <taxon>Alphaproteobacteria</taxon>
        <taxon>Hyphomicrobiales</taxon>
        <taxon>Beijerinckiaceae</taxon>
        <taxon>Beijerinckia</taxon>
    </lineage>
</organism>
<dbReference type="eggNOG" id="COG0583">
    <property type="taxonomic scope" value="Bacteria"/>
</dbReference>
<dbReference type="Pfam" id="PF03466">
    <property type="entry name" value="LysR_substrate"/>
    <property type="match status" value="1"/>
</dbReference>
<dbReference type="PROSITE" id="PS50931">
    <property type="entry name" value="HTH_LYSR"/>
    <property type="match status" value="1"/>
</dbReference>
<accession>B2IH27</accession>
<dbReference type="Gene3D" id="1.10.10.10">
    <property type="entry name" value="Winged helix-like DNA-binding domain superfamily/Winged helix DNA-binding domain"/>
    <property type="match status" value="1"/>
</dbReference>
<dbReference type="GO" id="GO:0003677">
    <property type="term" value="F:DNA binding"/>
    <property type="evidence" value="ECO:0007669"/>
    <property type="project" value="UniProtKB-KW"/>
</dbReference>
<evidence type="ECO:0000256" key="2">
    <source>
        <dbReference type="ARBA" id="ARBA00023015"/>
    </source>
</evidence>